<dbReference type="EMBL" id="VUMI01000025">
    <property type="protein sequence ID" value="MSS89676.1"/>
    <property type="molecule type" value="Genomic_DNA"/>
</dbReference>
<gene>
    <name evidence="1" type="ORF">FYJ45_15700</name>
</gene>
<dbReference type="Proteomes" id="UP000436047">
    <property type="component" value="Unassembled WGS sequence"/>
</dbReference>
<evidence type="ECO:0000313" key="2">
    <source>
        <dbReference type="Proteomes" id="UP000436047"/>
    </source>
</evidence>
<dbReference type="GeneID" id="86054488"/>
<comment type="caution">
    <text evidence="1">The sequence shown here is derived from an EMBL/GenBank/DDBJ whole genome shotgun (WGS) entry which is preliminary data.</text>
</comment>
<name>A0A6N7W358_9FIRM</name>
<sequence length="102" mass="11996">MFYYSDDNIKIDEKMLQYGQKETSIACCAYTENGKIKPLFFKMPDDNGLIQTYYIKHINNADNKIYKGQRVIDFRCRIEVNGLAVVVNLINFIDSCRWILIQ</sequence>
<reference evidence="1 2" key="1">
    <citation type="submission" date="2019-08" db="EMBL/GenBank/DDBJ databases">
        <title>In-depth cultivation of the pig gut microbiome towards novel bacterial diversity and tailored functional studies.</title>
        <authorList>
            <person name="Wylensek D."/>
            <person name="Hitch T.C.A."/>
            <person name="Clavel T."/>
        </authorList>
    </citation>
    <scope>NUCLEOTIDE SEQUENCE [LARGE SCALE GENOMIC DNA]</scope>
    <source>
        <strain evidence="1 2">WCA-389-WT-23B</strain>
    </source>
</reference>
<protein>
    <submittedName>
        <fullName evidence="1">Uncharacterized protein</fullName>
    </submittedName>
</protein>
<organism evidence="1 2">
    <name type="scientific">Eisenbergiella porci</name>
    <dbReference type="NCBI Taxonomy" id="2652274"/>
    <lineage>
        <taxon>Bacteria</taxon>
        <taxon>Bacillati</taxon>
        <taxon>Bacillota</taxon>
        <taxon>Clostridia</taxon>
        <taxon>Lachnospirales</taxon>
        <taxon>Lachnospiraceae</taxon>
        <taxon>Eisenbergiella</taxon>
    </lineage>
</organism>
<dbReference type="AlphaFoldDB" id="A0A6N7W358"/>
<dbReference type="RefSeq" id="WP_154465617.1">
    <property type="nucleotide sequence ID" value="NZ_VUMI01000025.1"/>
</dbReference>
<evidence type="ECO:0000313" key="1">
    <source>
        <dbReference type="EMBL" id="MSS89676.1"/>
    </source>
</evidence>
<proteinExistence type="predicted"/>
<accession>A0A6N7W358</accession>
<keyword evidence="2" id="KW-1185">Reference proteome</keyword>